<comment type="caution">
    <text evidence="2">The sequence shown here is derived from an EMBL/GenBank/DDBJ whole genome shotgun (WGS) entry which is preliminary data.</text>
</comment>
<feature type="compositionally biased region" description="Polar residues" evidence="1">
    <location>
        <begin position="318"/>
        <end position="345"/>
    </location>
</feature>
<evidence type="ECO:0000256" key="1">
    <source>
        <dbReference type="SAM" id="MobiDB-lite"/>
    </source>
</evidence>
<dbReference type="OrthoDB" id="3040914at2759"/>
<evidence type="ECO:0000313" key="3">
    <source>
        <dbReference type="Proteomes" id="UP001140091"/>
    </source>
</evidence>
<feature type="non-terminal residue" evidence="2">
    <location>
        <position position="414"/>
    </location>
</feature>
<organism evidence="2 3">
    <name type="scientific">Candolleomyces eurysporus</name>
    <dbReference type="NCBI Taxonomy" id="2828524"/>
    <lineage>
        <taxon>Eukaryota</taxon>
        <taxon>Fungi</taxon>
        <taxon>Dikarya</taxon>
        <taxon>Basidiomycota</taxon>
        <taxon>Agaricomycotina</taxon>
        <taxon>Agaricomycetes</taxon>
        <taxon>Agaricomycetidae</taxon>
        <taxon>Agaricales</taxon>
        <taxon>Agaricineae</taxon>
        <taxon>Psathyrellaceae</taxon>
        <taxon>Candolleomyces</taxon>
    </lineage>
</organism>
<protein>
    <submittedName>
        <fullName evidence="2">Uncharacterized protein</fullName>
    </submittedName>
</protein>
<accession>A0A9W8IXG0</accession>
<dbReference type="EMBL" id="JANBPK010001576">
    <property type="protein sequence ID" value="KAJ2921598.1"/>
    <property type="molecule type" value="Genomic_DNA"/>
</dbReference>
<feature type="region of interest" description="Disordered" evidence="1">
    <location>
        <begin position="282"/>
        <end position="364"/>
    </location>
</feature>
<dbReference type="Proteomes" id="UP001140091">
    <property type="component" value="Unassembled WGS sequence"/>
</dbReference>
<reference evidence="2" key="1">
    <citation type="submission" date="2022-06" db="EMBL/GenBank/DDBJ databases">
        <title>Genome Sequence of Candolleomyces eurysporus.</title>
        <authorList>
            <person name="Buettner E."/>
        </authorList>
    </citation>
    <scope>NUCLEOTIDE SEQUENCE</scope>
    <source>
        <strain evidence="2">VTCC 930004</strain>
    </source>
</reference>
<dbReference type="AlphaFoldDB" id="A0A9W8IXG0"/>
<proteinExistence type="predicted"/>
<keyword evidence="3" id="KW-1185">Reference proteome</keyword>
<name>A0A9W8IXG0_9AGAR</name>
<gene>
    <name evidence="2" type="ORF">H1R20_g15504</name>
</gene>
<evidence type="ECO:0000313" key="2">
    <source>
        <dbReference type="EMBL" id="KAJ2921598.1"/>
    </source>
</evidence>
<sequence>MPPKGWASDPQAELLTSYIPLYETYQNTTKRYQPFWDVVNAAYLQQWPILPPGVKVDDLDEVAFQVYSDQLNKLYSRIKEWYRWRRNSRSRTTTKALTSKEIKDIYSSGSRNAKEYEVFVKQNLDTFQPVYQAECKSQGASGRAKLPIWHKVAGELWEKSTEETKAAVQAELAAAKQAKPEDDDPCTPIEYQKHWEKLPAILSKTVAPAVRKAGVLAFVTLVGPVPKAGGQILATTLQIGDKPETPLFSNTWADHDHILINQLASFAGRYEFYVCAKRSLGHRSTTDDAPLDAPGSSRGTAGGATTSTSDGAGGSESDPTSLTTAFVSLGTPSTNHTGGQPQSEVPSEVCPPSTTPSVDPQGPIAANGTININGSFDLSKYDPTNFDIPSDWEELDWDLEEHCDCTIHPPCTSF</sequence>
<feature type="compositionally biased region" description="Low complexity" evidence="1">
    <location>
        <begin position="293"/>
        <end position="310"/>
    </location>
</feature>